<evidence type="ECO:0000256" key="3">
    <source>
        <dbReference type="ARBA" id="ARBA00022833"/>
    </source>
</evidence>
<gene>
    <name evidence="7" type="ORF">MAR_007308</name>
</gene>
<accession>A0ABY7DAZ6</accession>
<dbReference type="Gene3D" id="3.30.160.60">
    <property type="entry name" value="Classic Zinc Finger"/>
    <property type="match status" value="1"/>
</dbReference>
<evidence type="ECO:0000313" key="7">
    <source>
        <dbReference type="EMBL" id="WAQ94837.1"/>
    </source>
</evidence>
<dbReference type="Gene3D" id="3.30.60.90">
    <property type="match status" value="2"/>
</dbReference>
<keyword evidence="3" id="KW-0862">Zinc</keyword>
<dbReference type="PROSITE" id="PS50119">
    <property type="entry name" value="ZF_BBOX"/>
    <property type="match status" value="1"/>
</dbReference>
<dbReference type="SMART" id="SM00336">
    <property type="entry name" value="BBOX"/>
    <property type="match status" value="3"/>
</dbReference>
<dbReference type="InterPro" id="IPR000433">
    <property type="entry name" value="Znf_ZZ"/>
</dbReference>
<evidence type="ECO:0000256" key="4">
    <source>
        <dbReference type="PROSITE-ProRule" id="PRU00228"/>
    </source>
</evidence>
<name>A0ABY7DAZ6_MYAAR</name>
<evidence type="ECO:0000313" key="8">
    <source>
        <dbReference type="Proteomes" id="UP001164746"/>
    </source>
</evidence>
<evidence type="ECO:0000256" key="2">
    <source>
        <dbReference type="ARBA" id="ARBA00022771"/>
    </source>
</evidence>
<dbReference type="SUPFAM" id="SSF57850">
    <property type="entry name" value="RING/U-box"/>
    <property type="match status" value="2"/>
</dbReference>
<keyword evidence="8" id="KW-1185">Reference proteome</keyword>
<proteinExistence type="predicted"/>
<dbReference type="PROSITE" id="PS50135">
    <property type="entry name" value="ZF_ZZ_2"/>
    <property type="match status" value="2"/>
</dbReference>
<sequence>MEVSGRRMRSELELASDKVCHPCQPCQFSGKPTVSKGFCKECEEFICGQCIKYHQSLKATRGHTILTAEKDFILLGQAQSKNWSVKCEEHEEEKVKFFCPNHSRLGCNVCMVLEHKTCDVAYIPNVAKDFRASDAFRKFSTQLSEFETDVETLRHTVNKNEKNVEAFALKEIENLKRFRDEINAILDEKEITLLDRINNFKRKDEHTLEHSNQCLQTIRSDYETLQKMFHDEPKDDIKLFVSCHLVQQKLEMLQNQLQNIFLESKEIQEYQFNKDEDLLTLLKSPTAYGTVALKTEGIDREWQEHLLNNIKQGLDSVLLLEEKAKIKHGATCDGCNMRIVGLRYNCITCPDYDLCQACFDKAVHIGHDMKQISYQSHGIGRSLTGNFVHRGLHCDGCNATPIIGTRYKCMSCYDYDLCDGCMSKRVHPNHSFKRITGFEKLTTLQQSEFMGLGISHSASTLRKEVEDQGFSTEVVKKIM</sequence>
<dbReference type="SMART" id="SM00291">
    <property type="entry name" value="ZnF_ZZ"/>
    <property type="match status" value="2"/>
</dbReference>
<evidence type="ECO:0000259" key="6">
    <source>
        <dbReference type="PROSITE" id="PS50135"/>
    </source>
</evidence>
<dbReference type="Pfam" id="PF00569">
    <property type="entry name" value="ZZ"/>
    <property type="match status" value="2"/>
</dbReference>
<dbReference type="EMBL" id="CP111012">
    <property type="protein sequence ID" value="WAQ94837.1"/>
    <property type="molecule type" value="Genomic_DNA"/>
</dbReference>
<organism evidence="7 8">
    <name type="scientific">Mya arenaria</name>
    <name type="common">Soft-shell clam</name>
    <dbReference type="NCBI Taxonomy" id="6604"/>
    <lineage>
        <taxon>Eukaryota</taxon>
        <taxon>Metazoa</taxon>
        <taxon>Spiralia</taxon>
        <taxon>Lophotrochozoa</taxon>
        <taxon>Mollusca</taxon>
        <taxon>Bivalvia</taxon>
        <taxon>Autobranchia</taxon>
        <taxon>Heteroconchia</taxon>
        <taxon>Euheterodonta</taxon>
        <taxon>Imparidentia</taxon>
        <taxon>Neoheterodontei</taxon>
        <taxon>Myida</taxon>
        <taxon>Myoidea</taxon>
        <taxon>Myidae</taxon>
        <taxon>Mya</taxon>
    </lineage>
</organism>
<keyword evidence="1" id="KW-0479">Metal-binding</keyword>
<dbReference type="CDD" id="cd02340">
    <property type="entry name" value="ZZ_NBR1_like"/>
    <property type="match status" value="2"/>
</dbReference>
<dbReference type="InterPro" id="IPR052260">
    <property type="entry name" value="Autophagy_Rcpt_SigReg"/>
</dbReference>
<evidence type="ECO:0000259" key="5">
    <source>
        <dbReference type="PROSITE" id="PS50119"/>
    </source>
</evidence>
<dbReference type="PANTHER" id="PTHR15090">
    <property type="entry name" value="SEQUESTOSOME 1-RELATED"/>
    <property type="match status" value="1"/>
</dbReference>
<evidence type="ECO:0000256" key="1">
    <source>
        <dbReference type="ARBA" id="ARBA00022723"/>
    </source>
</evidence>
<keyword evidence="2 4" id="KW-0863">Zinc-finger</keyword>
<dbReference type="Proteomes" id="UP001164746">
    <property type="component" value="Chromosome 1"/>
</dbReference>
<dbReference type="SUPFAM" id="SSF57845">
    <property type="entry name" value="B-box zinc-binding domain"/>
    <property type="match status" value="1"/>
</dbReference>
<feature type="domain" description="ZZ-type" evidence="6">
    <location>
        <begin position="327"/>
        <end position="382"/>
    </location>
</feature>
<feature type="domain" description="B box-type" evidence="5">
    <location>
        <begin position="82"/>
        <end position="117"/>
    </location>
</feature>
<dbReference type="PROSITE" id="PS01357">
    <property type="entry name" value="ZF_ZZ_1"/>
    <property type="match status" value="2"/>
</dbReference>
<dbReference type="InterPro" id="IPR043145">
    <property type="entry name" value="Znf_ZZ_sf"/>
</dbReference>
<protein>
    <submittedName>
        <fullName evidence="7">YN8B-like protein</fullName>
    </submittedName>
</protein>
<dbReference type="InterPro" id="IPR000315">
    <property type="entry name" value="Znf_B-box"/>
</dbReference>
<feature type="domain" description="ZZ-type" evidence="6">
    <location>
        <begin position="389"/>
        <end position="440"/>
    </location>
</feature>
<reference evidence="7" key="1">
    <citation type="submission" date="2022-11" db="EMBL/GenBank/DDBJ databases">
        <title>Centuries of genome instability and evolution in soft-shell clam transmissible cancer (bioRxiv).</title>
        <authorList>
            <person name="Hart S.F.M."/>
            <person name="Yonemitsu M.A."/>
            <person name="Giersch R.M."/>
            <person name="Beal B.F."/>
            <person name="Arriagada G."/>
            <person name="Davis B.W."/>
            <person name="Ostrander E.A."/>
            <person name="Goff S.P."/>
            <person name="Metzger M.J."/>
        </authorList>
    </citation>
    <scope>NUCLEOTIDE SEQUENCE</scope>
    <source>
        <strain evidence="7">MELC-2E11</strain>
        <tissue evidence="7">Siphon/mantle</tissue>
    </source>
</reference>